<dbReference type="InterPro" id="IPR002818">
    <property type="entry name" value="DJ-1/PfpI"/>
</dbReference>
<keyword evidence="3" id="KW-0326">Glycosidase</keyword>
<sequence length="173" mass="19427">MELLGKKVLTIVSNDFDDLEFFYPMIRLKEAGCEVTIAAEEANKDYKGKYGLHTKSDVAFKQVDIKSYDGIIIPGGWAPDYLRRLPEVLNFVRYMHDNKKIIGVICHAGWVLSSAGILKDVRMTSTPGIKDDMMYAGALWADEPVVSDGHIISARRPPDLPLYLPELIKALKK</sequence>
<protein>
    <submittedName>
        <fullName evidence="3">Monophosphate biosynthesis</fullName>
        <ecNumber evidence="3">3.2.-.-</ecNumber>
    </submittedName>
</protein>
<evidence type="ECO:0000256" key="1">
    <source>
        <dbReference type="ARBA" id="ARBA00008542"/>
    </source>
</evidence>
<dbReference type="Pfam" id="PF01965">
    <property type="entry name" value="DJ-1_PfpI"/>
    <property type="match status" value="1"/>
</dbReference>
<comment type="similarity">
    <text evidence="1">Belongs to the peptidase C56 family.</text>
</comment>
<dbReference type="InterPro" id="IPR029062">
    <property type="entry name" value="Class_I_gatase-like"/>
</dbReference>
<dbReference type="RefSeq" id="WP_035370030.1">
    <property type="nucleotide sequence ID" value="NZ_LR215050.1"/>
</dbReference>
<keyword evidence="3" id="KW-0378">Hydrolase</keyword>
<dbReference type="PROSITE" id="PS51276">
    <property type="entry name" value="PEPTIDASE_C56_PFPI"/>
    <property type="match status" value="1"/>
</dbReference>
<name>A0A449BL89_9MOLU</name>
<proteinExistence type="inferred from homology"/>
<keyword evidence="4" id="KW-1185">Reference proteome</keyword>
<accession>A0A449BL89</accession>
<dbReference type="GO" id="GO:0016798">
    <property type="term" value="F:hydrolase activity, acting on glycosyl bonds"/>
    <property type="evidence" value="ECO:0007669"/>
    <property type="project" value="UniProtKB-KW"/>
</dbReference>
<reference evidence="3 4" key="1">
    <citation type="submission" date="2019-01" db="EMBL/GenBank/DDBJ databases">
        <authorList>
            <consortium name="Pathogen Informatics"/>
        </authorList>
    </citation>
    <scope>NUCLEOTIDE SEQUENCE [LARGE SCALE GENOMIC DNA]</scope>
    <source>
        <strain evidence="3 4">NCTC10172</strain>
    </source>
</reference>
<dbReference type="AlphaFoldDB" id="A0A449BL89"/>
<dbReference type="InterPro" id="IPR006286">
    <property type="entry name" value="C56_PfpI-like"/>
</dbReference>
<organism evidence="3 4">
    <name type="scientific">Acholeplasma hippikon</name>
    <dbReference type="NCBI Taxonomy" id="264636"/>
    <lineage>
        <taxon>Bacteria</taxon>
        <taxon>Bacillati</taxon>
        <taxon>Mycoplasmatota</taxon>
        <taxon>Mollicutes</taxon>
        <taxon>Acholeplasmatales</taxon>
        <taxon>Acholeplasmataceae</taxon>
        <taxon>Acholeplasma</taxon>
    </lineage>
</organism>
<gene>
    <name evidence="3" type="primary">yfkM</name>
    <name evidence="3" type="ORF">NCTC10172_01220</name>
</gene>
<dbReference type="NCBIfam" id="TIGR01382">
    <property type="entry name" value="PfpI"/>
    <property type="match status" value="1"/>
</dbReference>
<dbReference type="EC" id="3.2.-.-" evidence="3"/>
<feature type="domain" description="DJ-1/PfpI" evidence="2">
    <location>
        <begin position="6"/>
        <end position="169"/>
    </location>
</feature>
<dbReference type="EMBL" id="LR215050">
    <property type="protein sequence ID" value="VEU83163.1"/>
    <property type="molecule type" value="Genomic_DNA"/>
</dbReference>
<dbReference type="Gene3D" id="3.40.50.880">
    <property type="match status" value="1"/>
</dbReference>
<dbReference type="PANTHER" id="PTHR42733">
    <property type="entry name" value="DJ-1 PROTEIN"/>
    <property type="match status" value="1"/>
</dbReference>
<dbReference type="Proteomes" id="UP000290909">
    <property type="component" value="Chromosome"/>
</dbReference>
<dbReference type="CDD" id="cd03134">
    <property type="entry name" value="GATase1_PfpI_like"/>
    <property type="match status" value="1"/>
</dbReference>
<evidence type="ECO:0000313" key="3">
    <source>
        <dbReference type="EMBL" id="VEU83163.1"/>
    </source>
</evidence>
<evidence type="ECO:0000313" key="4">
    <source>
        <dbReference type="Proteomes" id="UP000290909"/>
    </source>
</evidence>
<dbReference type="SUPFAM" id="SSF52317">
    <property type="entry name" value="Class I glutamine amidotransferase-like"/>
    <property type="match status" value="1"/>
</dbReference>
<dbReference type="PANTHER" id="PTHR42733:SF13">
    <property type="entry name" value="DJ-1_PFPI DOMAIN-CONTAINING PROTEIN"/>
    <property type="match status" value="1"/>
</dbReference>
<evidence type="ECO:0000259" key="2">
    <source>
        <dbReference type="Pfam" id="PF01965"/>
    </source>
</evidence>
<dbReference type="STRING" id="1408416.GCA_000702765_01299"/>
<dbReference type="KEGG" id="ahk:NCTC10172_01220"/>